<proteinExistence type="predicted"/>
<gene>
    <name evidence="1" type="ORF">S01H1_55342</name>
</gene>
<feature type="non-terminal residue" evidence="1">
    <location>
        <position position="1"/>
    </location>
</feature>
<dbReference type="Pfam" id="PF13749">
    <property type="entry name" value="HATPase_c_4"/>
    <property type="match status" value="1"/>
</dbReference>
<sequence length="258" mass="29551">LLFGAPAAIHQMLPRPTLDAQWIPSSLGDPLPEVRWLDRVVFEDNLIVTWRGLVSRYMQKAEKPFSIDPHTLLRNDAPPEYRVFREASINLLIHQDYASHGFKAVIKFYRDVIQFWNPGDVFGSTDHLLEPGEKEVRNPHIVAAFRRLGLCEQAGTGIRMVLNQWRALGHPEPVYENDRSRKAFEMRLPLGQDEITGEVQAQVGTKSGPSRDQVRILHNLLEDQGITDLMAISGRKNRTKFRDQVLNPLLEEELIEMT</sequence>
<dbReference type="PANTHER" id="PTHR30595">
    <property type="entry name" value="GLPR-RELATED TRANSCRIPTIONAL REPRESSOR"/>
    <property type="match status" value="1"/>
</dbReference>
<comment type="caution">
    <text evidence="1">The sequence shown here is derived from an EMBL/GenBank/DDBJ whole genome shotgun (WGS) entry which is preliminary data.</text>
</comment>
<dbReference type="Gene3D" id="3.30.565.60">
    <property type="match status" value="1"/>
</dbReference>
<dbReference type="AlphaFoldDB" id="X0W1Y8"/>
<name>X0W1Y8_9ZZZZ</name>
<dbReference type="EMBL" id="BARS01035968">
    <property type="protein sequence ID" value="GAG24540.1"/>
    <property type="molecule type" value="Genomic_DNA"/>
</dbReference>
<reference evidence="1" key="1">
    <citation type="journal article" date="2014" name="Front. Microbiol.">
        <title>High frequency of phylogenetically diverse reductive dehalogenase-homologous genes in deep subseafloor sedimentary metagenomes.</title>
        <authorList>
            <person name="Kawai M."/>
            <person name="Futagami T."/>
            <person name="Toyoda A."/>
            <person name="Takaki Y."/>
            <person name="Nishi S."/>
            <person name="Hori S."/>
            <person name="Arai W."/>
            <person name="Tsubouchi T."/>
            <person name="Morono Y."/>
            <person name="Uchiyama I."/>
            <person name="Ito T."/>
            <person name="Fujiyama A."/>
            <person name="Inagaki F."/>
            <person name="Takami H."/>
        </authorList>
    </citation>
    <scope>NUCLEOTIDE SEQUENCE</scope>
    <source>
        <strain evidence="1">Expedition CK06-06</strain>
    </source>
</reference>
<organism evidence="1">
    <name type="scientific">marine sediment metagenome</name>
    <dbReference type="NCBI Taxonomy" id="412755"/>
    <lineage>
        <taxon>unclassified sequences</taxon>
        <taxon>metagenomes</taxon>
        <taxon>ecological metagenomes</taxon>
    </lineage>
</organism>
<accession>X0W1Y8</accession>
<protein>
    <submittedName>
        <fullName evidence="1">Uncharacterized protein</fullName>
    </submittedName>
</protein>
<evidence type="ECO:0000313" key="1">
    <source>
        <dbReference type="EMBL" id="GAG24540.1"/>
    </source>
</evidence>
<dbReference type="InterPro" id="IPR038475">
    <property type="entry name" value="RecG_C_sf"/>
</dbReference>
<dbReference type="PANTHER" id="PTHR30595:SF6">
    <property type="entry name" value="SCHLAFEN ALBA-2 DOMAIN-CONTAINING PROTEIN"/>
    <property type="match status" value="1"/>
</dbReference>
<feature type="non-terminal residue" evidence="1">
    <location>
        <position position="258"/>
    </location>
</feature>